<name>A0ABX0KH18_9PROT</name>
<evidence type="ECO:0000313" key="2">
    <source>
        <dbReference type="Proteomes" id="UP000615326"/>
    </source>
</evidence>
<protein>
    <submittedName>
        <fullName evidence="1">Uncharacterized protein</fullName>
    </submittedName>
</protein>
<comment type="caution">
    <text evidence="1">The sequence shown here is derived from an EMBL/GenBank/DDBJ whole genome shotgun (WGS) entry which is preliminary data.</text>
</comment>
<dbReference type="EMBL" id="WOSW01000023">
    <property type="protein sequence ID" value="NHO33212.1"/>
    <property type="molecule type" value="Genomic_DNA"/>
</dbReference>
<keyword evidence="2" id="KW-1185">Reference proteome</keyword>
<reference evidence="1 2" key="1">
    <citation type="journal article" date="2020" name="Int. J. Syst. Evol. Microbiol.">
        <title>Novel acetic acid bacteria from cider fermentations: Acetobacter conturbans sp. nov. and Acetobacter fallax sp. nov.</title>
        <authorList>
            <person name="Sombolestani A.S."/>
            <person name="Cleenwerck I."/>
            <person name="Cnockaert M."/>
            <person name="Borremans W."/>
            <person name="Wieme A.D."/>
            <person name="De Vuyst L."/>
            <person name="Vandamme P."/>
        </authorList>
    </citation>
    <scope>NUCLEOTIDE SEQUENCE [LARGE SCALE GENOMIC DNA]</scope>
    <source>
        <strain evidence="1 2">LMG 1637</strain>
    </source>
</reference>
<organism evidence="1 2">
    <name type="scientific">Acetobacter fallax</name>
    <dbReference type="NCBI Taxonomy" id="1737473"/>
    <lineage>
        <taxon>Bacteria</taxon>
        <taxon>Pseudomonadati</taxon>
        <taxon>Pseudomonadota</taxon>
        <taxon>Alphaproteobacteria</taxon>
        <taxon>Acetobacterales</taxon>
        <taxon>Acetobacteraceae</taxon>
        <taxon>Acetobacter</taxon>
    </lineage>
</organism>
<proteinExistence type="predicted"/>
<sequence>MHLGKDTKPAANATGAGWLLRAGGALAVLLCVSACQQQAVVDVRPTPHTLIYTYLMAHGMARGTVMSGEMTPQKLTGLLVADRAALLAVLKETAYPSGTNLAAASKAVQVLLAATDPTDHGAARPRQADGR</sequence>
<accession>A0ABX0KH18</accession>
<evidence type="ECO:0000313" key="1">
    <source>
        <dbReference type="EMBL" id="NHO33212.1"/>
    </source>
</evidence>
<gene>
    <name evidence="1" type="ORF">GOB84_11700</name>
</gene>
<dbReference type="RefSeq" id="WP_173577738.1">
    <property type="nucleotide sequence ID" value="NZ_WOSW01000023.1"/>
</dbReference>
<dbReference type="Proteomes" id="UP000615326">
    <property type="component" value="Unassembled WGS sequence"/>
</dbReference>